<feature type="region of interest" description="Disordered" evidence="1">
    <location>
        <begin position="316"/>
        <end position="398"/>
    </location>
</feature>
<proteinExistence type="predicted"/>
<evidence type="ECO:0000256" key="1">
    <source>
        <dbReference type="SAM" id="MobiDB-lite"/>
    </source>
</evidence>
<protein>
    <submittedName>
        <fullName evidence="2">WD domain-containing protein, putative</fullName>
    </submittedName>
</protein>
<feature type="region of interest" description="Disordered" evidence="1">
    <location>
        <begin position="416"/>
        <end position="471"/>
    </location>
</feature>
<feature type="region of interest" description="Disordered" evidence="1">
    <location>
        <begin position="49"/>
        <end position="113"/>
    </location>
</feature>
<accession>U6LN95</accession>
<feature type="region of interest" description="Disordered" evidence="1">
    <location>
        <begin position="214"/>
        <end position="249"/>
    </location>
</feature>
<reference evidence="2" key="1">
    <citation type="submission" date="2013-10" db="EMBL/GenBank/DDBJ databases">
        <title>Genomic analysis of the causative agents of coccidiosis in chickens.</title>
        <authorList>
            <person name="Reid A.J."/>
            <person name="Blake D."/>
            <person name="Billington K."/>
            <person name="Browne H."/>
            <person name="Dunn M."/>
            <person name="Hung S."/>
            <person name="Kawahara F."/>
            <person name="Miranda-Saavedra D."/>
            <person name="Mourier T."/>
            <person name="Nagra H."/>
            <person name="Otto T.D."/>
            <person name="Rawlings N."/>
            <person name="Sanchez A."/>
            <person name="Sanders M."/>
            <person name="Subramaniam C."/>
            <person name="Tay Y."/>
            <person name="Dear P."/>
            <person name="Doerig C."/>
            <person name="Gruber A."/>
            <person name="Parkinson J."/>
            <person name="Shirley M."/>
            <person name="Wan K.L."/>
            <person name="Berriman M."/>
            <person name="Tomley F."/>
            <person name="Pain A."/>
        </authorList>
    </citation>
    <scope>NUCLEOTIDE SEQUENCE [LARGE SCALE GENOMIC DNA]</scope>
    <source>
        <strain evidence="2">Houghton</strain>
    </source>
</reference>
<feature type="compositionally biased region" description="Low complexity" evidence="1">
    <location>
        <begin position="172"/>
        <end position="191"/>
    </location>
</feature>
<evidence type="ECO:0000313" key="3">
    <source>
        <dbReference type="Proteomes" id="UP000030750"/>
    </source>
</evidence>
<dbReference type="Proteomes" id="UP000030750">
    <property type="component" value="Unassembled WGS sequence"/>
</dbReference>
<feature type="compositionally biased region" description="Basic and acidic residues" evidence="1">
    <location>
        <begin position="69"/>
        <end position="85"/>
    </location>
</feature>
<reference evidence="2" key="2">
    <citation type="submission" date="2013-10" db="EMBL/GenBank/DDBJ databases">
        <authorList>
            <person name="Aslett M."/>
        </authorList>
    </citation>
    <scope>NUCLEOTIDE SEQUENCE [LARGE SCALE GENOMIC DNA]</scope>
    <source>
        <strain evidence="2">Houghton</strain>
    </source>
</reference>
<dbReference type="OrthoDB" id="347617at2759"/>
<dbReference type="VEuPathDB" id="ToxoDB:EBH_0060570"/>
<feature type="region of interest" description="Disordered" evidence="1">
    <location>
        <begin position="130"/>
        <end position="202"/>
    </location>
</feature>
<feature type="compositionally biased region" description="Low complexity" evidence="1">
    <location>
        <begin position="340"/>
        <end position="360"/>
    </location>
</feature>
<feature type="compositionally biased region" description="Gly residues" evidence="1">
    <location>
        <begin position="143"/>
        <end position="152"/>
    </location>
</feature>
<feature type="compositionally biased region" description="Basic and acidic residues" evidence="1">
    <location>
        <begin position="368"/>
        <end position="378"/>
    </location>
</feature>
<sequence length="510" mass="52616">MGGPQYALRTVARLSEGIRLLSDRILRPHGIGAAVAVLVSQGFVSRSDGVKRGTGAPEEGGPKQQAGALRRDMRRPPLPPDEAKARGGGLHHAAGSKRGPHGEGGPPVLQRPFGTGRLLLRAASSPSALLDSLRRNGSSQEIGEGGAESKGGGPPPGLESLMEGRLSTERGASTTSLEALAAASQQQAATSPRRQAWEESTAAVETEVALALIITEEPPQSGGEGPPPAAGTRERGAPMGEEVDPVLVPTFPPVSSMAVTSPLDPRRLSPTNPTLAPYTAAAATSLQKPVPYWGSGPPPLSTPSYAGAFGGPVCWRQPSDRSSILSPKHQLPGGFRGARRAAGFFSDLSSPGSQSNSSRSPQGAGGPEAKEEGQKDEVLGGPVMSLADAARRSAGADAQHLRDAVQALQKSALAKLGTGPQGVSTAAGNEESGAVSRVTTSAAGPEPDGDPTSLADAGPQNPPQRRGFSPLSPLRLAWRRLRFRSSSTDMARHAFCTEYLMYPPLDIVPT</sequence>
<organism evidence="2 3">
    <name type="scientific">Eimeria brunetti</name>
    <dbReference type="NCBI Taxonomy" id="51314"/>
    <lineage>
        <taxon>Eukaryota</taxon>
        <taxon>Sar</taxon>
        <taxon>Alveolata</taxon>
        <taxon>Apicomplexa</taxon>
        <taxon>Conoidasida</taxon>
        <taxon>Coccidia</taxon>
        <taxon>Eucoccidiorida</taxon>
        <taxon>Eimeriorina</taxon>
        <taxon>Eimeriidae</taxon>
        <taxon>Eimeria</taxon>
    </lineage>
</organism>
<dbReference type="AlphaFoldDB" id="U6LN95"/>
<gene>
    <name evidence="2" type="ORF">EBH_0060570</name>
</gene>
<keyword evidence="3" id="KW-1185">Reference proteome</keyword>
<dbReference type="EMBL" id="HG711576">
    <property type="protein sequence ID" value="CDJ49275.1"/>
    <property type="molecule type" value="Genomic_DNA"/>
</dbReference>
<name>U6LN95_9EIME</name>
<evidence type="ECO:0000313" key="2">
    <source>
        <dbReference type="EMBL" id="CDJ49275.1"/>
    </source>
</evidence>